<name>A0A165B9A5_9APHY</name>
<dbReference type="InParanoid" id="A0A165B9A5"/>
<dbReference type="Proteomes" id="UP000076871">
    <property type="component" value="Unassembled WGS sequence"/>
</dbReference>
<dbReference type="RefSeq" id="XP_040758282.1">
    <property type="nucleotide sequence ID" value="XM_040902856.1"/>
</dbReference>
<sequence length="200" mass="22873">MSIAEPLPPSLSELLAERSKACARYPIDFPHQWRTSRATPSLLSRLLGRSPPDTPLASFYRIYEFFVLEWTTAIRNELEYFCGTHPDWSISALPDPADPDPVRYATLAVLTRLMCDAFNRRIELGLPRNAPAIILDFEELQARPKVYERPPAWAERVPPLAERVFIRDAQGNAPVEGESDISEEFETMNIIVRMPHIHFI</sequence>
<evidence type="ECO:0000313" key="2">
    <source>
        <dbReference type="Proteomes" id="UP000076871"/>
    </source>
</evidence>
<gene>
    <name evidence="1" type="ORF">LAESUDRAFT_536937</name>
</gene>
<dbReference type="OrthoDB" id="5422293at2759"/>
<keyword evidence="2" id="KW-1185">Reference proteome</keyword>
<organism evidence="1 2">
    <name type="scientific">Laetiporus sulphureus 93-53</name>
    <dbReference type="NCBI Taxonomy" id="1314785"/>
    <lineage>
        <taxon>Eukaryota</taxon>
        <taxon>Fungi</taxon>
        <taxon>Dikarya</taxon>
        <taxon>Basidiomycota</taxon>
        <taxon>Agaricomycotina</taxon>
        <taxon>Agaricomycetes</taxon>
        <taxon>Polyporales</taxon>
        <taxon>Laetiporus</taxon>
    </lineage>
</organism>
<accession>A0A165B9A5</accession>
<dbReference type="GeneID" id="63819887"/>
<evidence type="ECO:0000313" key="1">
    <source>
        <dbReference type="EMBL" id="KZT00542.1"/>
    </source>
</evidence>
<reference evidence="1 2" key="1">
    <citation type="journal article" date="2016" name="Mol. Biol. Evol.">
        <title>Comparative Genomics of Early-Diverging Mushroom-Forming Fungi Provides Insights into the Origins of Lignocellulose Decay Capabilities.</title>
        <authorList>
            <person name="Nagy L.G."/>
            <person name="Riley R."/>
            <person name="Tritt A."/>
            <person name="Adam C."/>
            <person name="Daum C."/>
            <person name="Floudas D."/>
            <person name="Sun H."/>
            <person name="Yadav J.S."/>
            <person name="Pangilinan J."/>
            <person name="Larsson K.H."/>
            <person name="Matsuura K."/>
            <person name="Barry K."/>
            <person name="Labutti K."/>
            <person name="Kuo R."/>
            <person name="Ohm R.A."/>
            <person name="Bhattacharya S.S."/>
            <person name="Shirouzu T."/>
            <person name="Yoshinaga Y."/>
            <person name="Martin F.M."/>
            <person name="Grigoriev I.V."/>
            <person name="Hibbett D.S."/>
        </authorList>
    </citation>
    <scope>NUCLEOTIDE SEQUENCE [LARGE SCALE GENOMIC DNA]</scope>
    <source>
        <strain evidence="1 2">93-53</strain>
    </source>
</reference>
<dbReference type="AlphaFoldDB" id="A0A165B9A5"/>
<dbReference type="EMBL" id="KV427683">
    <property type="protein sequence ID" value="KZT00542.1"/>
    <property type="molecule type" value="Genomic_DNA"/>
</dbReference>
<proteinExistence type="predicted"/>
<protein>
    <submittedName>
        <fullName evidence="1">Uncharacterized protein</fullName>
    </submittedName>
</protein>